<proteinExistence type="inferred from homology"/>
<dbReference type="FunFam" id="3.40.640.10:FF:000088">
    <property type="entry name" value="Bifunctional dethiobiotin synthetase/7,8-diamino-pelargonic acid aminotransferase"/>
    <property type="match status" value="1"/>
</dbReference>
<dbReference type="EMBL" id="OY731400">
    <property type="protein sequence ID" value="CAJ1941894.1"/>
    <property type="molecule type" value="Genomic_DNA"/>
</dbReference>
<keyword evidence="3" id="KW-0808">Transferase</keyword>
<dbReference type="SUPFAM" id="SSF53383">
    <property type="entry name" value="PLP-dependent transferases"/>
    <property type="match status" value="1"/>
</dbReference>
<evidence type="ECO:0000256" key="1">
    <source>
        <dbReference type="ARBA" id="ARBA00004173"/>
    </source>
</evidence>
<dbReference type="Gene3D" id="3.40.640.10">
    <property type="entry name" value="Type I PLP-dependent aspartate aminotransferase-like (Major domain)"/>
    <property type="match status" value="1"/>
</dbReference>
<dbReference type="InterPro" id="IPR005814">
    <property type="entry name" value="Aminotrans_3"/>
</dbReference>
<dbReference type="InterPro" id="IPR046831">
    <property type="entry name" value="Calmodulin_bind_N"/>
</dbReference>
<dbReference type="GO" id="GO:0005524">
    <property type="term" value="F:ATP binding"/>
    <property type="evidence" value="ECO:0007669"/>
    <property type="project" value="InterPro"/>
</dbReference>
<dbReference type="PROSITE" id="PS00600">
    <property type="entry name" value="AA_TRANSFER_CLASS_3"/>
    <property type="match status" value="1"/>
</dbReference>
<dbReference type="PANTHER" id="PTHR42684:SF3">
    <property type="entry name" value="ADENOSYLMETHIONINE-8-AMINO-7-OXONONANOATE AMINOTRANSFERASE"/>
    <property type="match status" value="1"/>
</dbReference>
<dbReference type="SUPFAM" id="SSF52540">
    <property type="entry name" value="P-loop containing nucleoside triphosphate hydrolases"/>
    <property type="match status" value="1"/>
</dbReference>
<dbReference type="Gene3D" id="3.40.50.300">
    <property type="entry name" value="P-loop containing nucleotide triphosphate hydrolases"/>
    <property type="match status" value="1"/>
</dbReference>
<sequence>MFRLPSVLLSRRLHLRRLSSTPSRPPSLPLSHPIYLIWGSNTGVGKTLVSAGIAAASLLSSATTPSQFHYLKPLQTGFPADSDSRFVLDKLRQLSLLRNPRVHLSSSHRVLNVSPAVPETMPLACKEGHGPSELLCKTLYAWEEPVSPHLAAEREGLAVKDSVVLETLGECFEDVVERGAGRDRSEVLCVVETAGGVASPGPSGTLQCDLYRLNTVVLSFPVRPFRIPAVLVGDGRLGGISGTISAYESLMLRGYDVVAVAFEDHGLLNEGPLMSYMRNQVPVLVLPPIPKDLSNDLMEWFESSHHIFSNLKEIMLSAYLERIKRLQDMPREARDIIWWPFTQHKLIPEGGVTVIDSRCGENFSIFKVQKTEVIAPQFDACASWWTQGPDAIMQAALAREMGYAAARFGHVMFPENVHEPALNCAELLLQGVGKGWASRTYFSDNGSTAIEIALKMAFRKFSVDHGLIVDCLEDTTNERSAELMVLALHRSYHGDTLGAMEAQAPSSYTGFLQQPWYTGRGLFLDPPSVIMRNNTWNISIPEGYNWESLKGESITFASRDEVFHKGRDKSELATVYSSYISKVLSGFKGCYVVIQGAGGMHMVDPLFQRVLVNECRSRKIPVIFDEVFTGFWRLGVETAGGLIHCVPDIACFGKLLTGGIIPLAVTLATNAVFDSFIGDSKLKALLHGHSYSAHAMGCAAAVKSIQWFKDPCSNPNIAPEGRLLKELWDEKMVRRISSHPAIQRVVALGTLCALELKAEGTNAGILLELKGSSRENMGLILTCKLTQYLLVVRYGSLYARPLLEKLREDGIYMRPLARPNQPLFLSSVFTSFPAVFSKFACRGCIFKICCEFRLFGDVASRVSLLKPSADAISMGKRSLEGGEDDQPERKRPALASVIVEALKVDSLQKLCSSLEPILRRVVSEEVERALAKLGPARLGGRSPPKMIEGPDGRNLQLQFKSRLSLPLFTGGKVEGEQGAPIHVVLIDSNSGSVVTSGPESSVKLDVVVLEGDFNNEDDEDWTQDDFESHIVKEREGKRPLLTGDLQVTLKEGVGTLGELTFTDNSSWIRSRKFRLGLKVASGICESIRIREAKTVAFIVKDHRGELYKKHYPPALTDEVWRLEKIGKDGSFHKKLNNAGIVSVEDFLRLVVKDQQKLRNILGSGMSNKMWEALLEHAKTCVLSGKLYVYYPEDARNVGVIFNNIYELRGLISGEQFFSADSLTDSQKVYVDSLVKKAYDNWDQVVDYDGKSLVNGNQNNRSIASENELRVEAIDYGSGLDHQLQLPGLPVSVPSEQQINSGMPVGGYNDSMVSRYPTQSLISNSSTRSQFDSSLYLSNDQLISNSHQTPNTRNDHGPVGLALGPPQSSTSGFHAGSSSIQPSTLNPFDDWSHNRDRGVDEFFSEEEIRLRSHEMLENEDMQHLLRLFSMGGHGSMSAEDGYSFPTYMPSPNIPNYDEDRSRPGRAVVGWLKIKAAMRWGFFIRKIAAEKRAQIEELDE</sequence>
<feature type="domain" description="Calmodulin binding protein C-terminal" evidence="7">
    <location>
        <begin position="1185"/>
        <end position="1247"/>
    </location>
</feature>
<evidence type="ECO:0000256" key="4">
    <source>
        <dbReference type="SAM" id="MobiDB-lite"/>
    </source>
</evidence>
<comment type="subcellular location">
    <subcellularLocation>
        <location evidence="1">Mitochondrion</location>
    </subcellularLocation>
</comment>
<dbReference type="GO" id="GO:0000287">
    <property type="term" value="F:magnesium ion binding"/>
    <property type="evidence" value="ECO:0007669"/>
    <property type="project" value="InterPro"/>
</dbReference>
<dbReference type="Pfam" id="PF07887">
    <property type="entry name" value="Calmodulin_bind"/>
    <property type="match status" value="1"/>
</dbReference>
<protein>
    <submittedName>
        <fullName evidence="8">Uncharacterized protein</fullName>
    </submittedName>
</protein>
<dbReference type="Pfam" id="PF00202">
    <property type="entry name" value="Aminotran_3"/>
    <property type="match status" value="2"/>
</dbReference>
<dbReference type="InterPro" id="IPR046829">
    <property type="entry name" value="Calmod_bind_C"/>
</dbReference>
<evidence type="ECO:0000256" key="3">
    <source>
        <dbReference type="ARBA" id="ARBA00022679"/>
    </source>
</evidence>
<dbReference type="Pfam" id="PF20451">
    <property type="entry name" value="Calmod_bind_M"/>
    <property type="match status" value="1"/>
</dbReference>
<feature type="region of interest" description="Disordered" evidence="4">
    <location>
        <begin position="1343"/>
        <end position="1378"/>
    </location>
</feature>
<keyword evidence="9" id="KW-1185">Reference proteome</keyword>
<dbReference type="GO" id="GO:0004015">
    <property type="term" value="F:adenosylmethionine-8-amino-7-oxononanoate transaminase activity"/>
    <property type="evidence" value="ECO:0007669"/>
    <property type="project" value="TreeGrafter"/>
</dbReference>
<dbReference type="InterPro" id="IPR015421">
    <property type="entry name" value="PyrdxlP-dep_Trfase_major"/>
</dbReference>
<evidence type="ECO:0000256" key="2">
    <source>
        <dbReference type="ARBA" id="ARBA00022576"/>
    </source>
</evidence>
<dbReference type="GO" id="GO:0004141">
    <property type="term" value="F:dethiobiotin synthase activity"/>
    <property type="evidence" value="ECO:0007669"/>
    <property type="project" value="InterPro"/>
</dbReference>
<dbReference type="InterPro" id="IPR046830">
    <property type="entry name" value="Calmod_bind_M"/>
</dbReference>
<dbReference type="HAMAP" id="MF_00336">
    <property type="entry name" value="BioD"/>
    <property type="match status" value="1"/>
</dbReference>
<organism evidence="8 9">
    <name type="scientific">Sphenostylis stenocarpa</name>
    <dbReference type="NCBI Taxonomy" id="92480"/>
    <lineage>
        <taxon>Eukaryota</taxon>
        <taxon>Viridiplantae</taxon>
        <taxon>Streptophyta</taxon>
        <taxon>Embryophyta</taxon>
        <taxon>Tracheophyta</taxon>
        <taxon>Spermatophyta</taxon>
        <taxon>Magnoliopsida</taxon>
        <taxon>eudicotyledons</taxon>
        <taxon>Gunneridae</taxon>
        <taxon>Pentapetalae</taxon>
        <taxon>rosids</taxon>
        <taxon>fabids</taxon>
        <taxon>Fabales</taxon>
        <taxon>Fabaceae</taxon>
        <taxon>Papilionoideae</taxon>
        <taxon>50 kb inversion clade</taxon>
        <taxon>NPAAA clade</taxon>
        <taxon>indigoferoid/millettioid clade</taxon>
        <taxon>Phaseoleae</taxon>
        <taxon>Sphenostylis</taxon>
    </lineage>
</organism>
<dbReference type="GO" id="GO:0030170">
    <property type="term" value="F:pyridoxal phosphate binding"/>
    <property type="evidence" value="ECO:0007669"/>
    <property type="project" value="InterPro"/>
</dbReference>
<feature type="compositionally biased region" description="Low complexity" evidence="4">
    <location>
        <begin position="1367"/>
        <end position="1378"/>
    </location>
</feature>
<dbReference type="InterPro" id="IPR027417">
    <property type="entry name" value="P-loop_NTPase"/>
</dbReference>
<feature type="domain" description="Calmodulin binding protein-like N-terminal" evidence="5">
    <location>
        <begin position="955"/>
        <end position="1102"/>
    </location>
</feature>
<reference evidence="8" key="1">
    <citation type="submission" date="2023-10" db="EMBL/GenBank/DDBJ databases">
        <authorList>
            <person name="Domelevo Entfellner J.-B."/>
        </authorList>
    </citation>
    <scope>NUCLEOTIDE SEQUENCE</scope>
</reference>
<evidence type="ECO:0000313" key="8">
    <source>
        <dbReference type="EMBL" id="CAJ1941894.1"/>
    </source>
</evidence>
<dbReference type="GO" id="GO:0009102">
    <property type="term" value="P:biotin biosynthetic process"/>
    <property type="evidence" value="ECO:0007669"/>
    <property type="project" value="InterPro"/>
</dbReference>
<dbReference type="InterPro" id="IPR049704">
    <property type="entry name" value="Aminotrans_3_PPA_site"/>
</dbReference>
<dbReference type="GO" id="GO:0005739">
    <property type="term" value="C:mitochondrion"/>
    <property type="evidence" value="ECO:0007669"/>
    <property type="project" value="UniProtKB-SubCell"/>
</dbReference>
<accession>A0AA86VGH1</accession>
<dbReference type="Proteomes" id="UP001189624">
    <property type="component" value="Chromosome 3"/>
</dbReference>
<evidence type="ECO:0000313" key="9">
    <source>
        <dbReference type="Proteomes" id="UP001189624"/>
    </source>
</evidence>
<dbReference type="InterPro" id="IPR015424">
    <property type="entry name" value="PyrdxlP-dep_Trfase"/>
</dbReference>
<dbReference type="Pfam" id="PF20452">
    <property type="entry name" value="Calmod_bind_C"/>
    <property type="match status" value="1"/>
</dbReference>
<name>A0AA86VGH1_9FABA</name>
<dbReference type="PANTHER" id="PTHR42684">
    <property type="entry name" value="ADENOSYLMETHIONINE-8-AMINO-7-OXONONANOATE AMINOTRANSFERASE"/>
    <property type="match status" value="1"/>
</dbReference>
<evidence type="ECO:0000259" key="7">
    <source>
        <dbReference type="Pfam" id="PF20452"/>
    </source>
</evidence>
<dbReference type="CDD" id="cd03109">
    <property type="entry name" value="DTBS"/>
    <property type="match status" value="1"/>
</dbReference>
<dbReference type="Gramene" id="rna-AYBTSS11_LOCUS10537">
    <property type="protein sequence ID" value="CAJ1941894.1"/>
    <property type="gene ID" value="gene-AYBTSS11_LOCUS10537"/>
</dbReference>
<evidence type="ECO:0000259" key="5">
    <source>
        <dbReference type="Pfam" id="PF07887"/>
    </source>
</evidence>
<evidence type="ECO:0000259" key="6">
    <source>
        <dbReference type="Pfam" id="PF20451"/>
    </source>
</evidence>
<gene>
    <name evidence="8" type="ORF">AYBTSS11_LOCUS10537</name>
</gene>
<feature type="domain" description="Calmodulin binding protein central" evidence="6">
    <location>
        <begin position="1114"/>
        <end position="1180"/>
    </location>
</feature>
<keyword evidence="2" id="KW-0032">Aminotransferase</keyword>
<dbReference type="InterPro" id="IPR004472">
    <property type="entry name" value="DTB_synth_BioD"/>
</dbReference>